<comment type="caution">
    <text evidence="2">The sequence shown here is derived from an EMBL/GenBank/DDBJ whole genome shotgun (WGS) entry which is preliminary data.</text>
</comment>
<evidence type="ECO:0000256" key="1">
    <source>
        <dbReference type="SAM" id="MobiDB-lite"/>
    </source>
</evidence>
<dbReference type="EMBL" id="JAHDVG010000471">
    <property type="protein sequence ID" value="KAH1179966.1"/>
    <property type="molecule type" value="Genomic_DNA"/>
</dbReference>
<accession>A0A9D3XHS1</accession>
<proteinExistence type="predicted"/>
<reference evidence="2" key="1">
    <citation type="submission" date="2021-09" db="EMBL/GenBank/DDBJ databases">
        <title>The genome of Mauremys mutica provides insights into the evolution of semi-aquatic lifestyle.</title>
        <authorList>
            <person name="Gong S."/>
            <person name="Gao Y."/>
        </authorList>
    </citation>
    <scope>NUCLEOTIDE SEQUENCE</scope>
    <source>
        <strain evidence="2">MM-2020</strain>
        <tissue evidence="2">Muscle</tissue>
    </source>
</reference>
<protein>
    <submittedName>
        <fullName evidence="2">Uncharacterized protein</fullName>
    </submittedName>
</protein>
<keyword evidence="3" id="KW-1185">Reference proteome</keyword>
<sequence length="148" mass="15879">MFLWQSPRGPFPQSAPHMGDTPLAQGVDGIPGINVVHSPMPPQISHRVQCSKWLLCHSGDFPASLLIQHPTHLGFPSHSPEVTSKTPALSLEGFPSFPSKATSKTFTVLLERFPILCAYMMSKLPAVLLEHSIPNACCATGGSSQPPS</sequence>
<evidence type="ECO:0000313" key="2">
    <source>
        <dbReference type="EMBL" id="KAH1179966.1"/>
    </source>
</evidence>
<evidence type="ECO:0000313" key="3">
    <source>
        <dbReference type="Proteomes" id="UP000827986"/>
    </source>
</evidence>
<dbReference type="Proteomes" id="UP000827986">
    <property type="component" value="Unassembled WGS sequence"/>
</dbReference>
<name>A0A9D3XHS1_9SAUR</name>
<dbReference type="AlphaFoldDB" id="A0A9D3XHS1"/>
<gene>
    <name evidence="2" type="ORF">KIL84_006016</name>
</gene>
<organism evidence="2 3">
    <name type="scientific">Mauremys mutica</name>
    <name type="common">yellowpond turtle</name>
    <dbReference type="NCBI Taxonomy" id="74926"/>
    <lineage>
        <taxon>Eukaryota</taxon>
        <taxon>Metazoa</taxon>
        <taxon>Chordata</taxon>
        <taxon>Craniata</taxon>
        <taxon>Vertebrata</taxon>
        <taxon>Euteleostomi</taxon>
        <taxon>Archelosauria</taxon>
        <taxon>Testudinata</taxon>
        <taxon>Testudines</taxon>
        <taxon>Cryptodira</taxon>
        <taxon>Durocryptodira</taxon>
        <taxon>Testudinoidea</taxon>
        <taxon>Geoemydidae</taxon>
        <taxon>Geoemydinae</taxon>
        <taxon>Mauremys</taxon>
    </lineage>
</organism>
<feature type="region of interest" description="Disordered" evidence="1">
    <location>
        <begin position="1"/>
        <end position="20"/>
    </location>
</feature>